<proteinExistence type="predicted"/>
<dbReference type="RefSeq" id="WP_271430573.1">
    <property type="nucleotide sequence ID" value="NZ_JAQIOY010000001.1"/>
</dbReference>
<dbReference type="Gene3D" id="3.40.50.1820">
    <property type="entry name" value="alpha/beta hydrolase"/>
    <property type="match status" value="1"/>
</dbReference>
<evidence type="ECO:0000259" key="1">
    <source>
        <dbReference type="Pfam" id="PF12697"/>
    </source>
</evidence>
<reference evidence="2 3" key="1">
    <citation type="submission" date="2023-01" db="EMBL/GenBank/DDBJ databases">
        <title>Thalassococcus onchidii sp. nov., isolated from a marine invertebrate from the South China Sea.</title>
        <authorList>
            <person name="Xu S."/>
            <person name="Liu Z."/>
            <person name="Xu Y."/>
        </authorList>
    </citation>
    <scope>NUCLEOTIDE SEQUENCE [LARGE SCALE GENOMIC DNA]</scope>
    <source>
        <strain evidence="2 3">KCTC 32084</strain>
    </source>
</reference>
<comment type="caution">
    <text evidence="2">The sequence shown here is derived from an EMBL/GenBank/DDBJ whole genome shotgun (WGS) entry which is preliminary data.</text>
</comment>
<keyword evidence="2" id="KW-0378">Hydrolase</keyword>
<dbReference type="InterPro" id="IPR050266">
    <property type="entry name" value="AB_hydrolase_sf"/>
</dbReference>
<dbReference type="PANTHER" id="PTHR43798">
    <property type="entry name" value="MONOACYLGLYCEROL LIPASE"/>
    <property type="match status" value="1"/>
</dbReference>
<sequence>MELFSREFGNGPEAALFLHCGLGRSGMWKAVAGHLSDQLTVCAPDLPGHGRSPGWPNGDPHDVATEAVRPFLREGMHLVGHSFGATLALRLSLEVPDAVASLTLVEPVFFAAAPSGPIRDAHRAAEEEFFAVFETGGALEAARVFNRLWGGGVPWAQFPAEAQQAMADNMPFVVGTEPSLWQDSAGLLQGAGLKTLKMPVALLRGSETVPMIAEVHKGLTERLTTAEETVVSGAAHMLVMTHPKDVADAIRTNIDRAKR</sequence>
<dbReference type="InterPro" id="IPR000073">
    <property type="entry name" value="AB_hydrolase_1"/>
</dbReference>
<dbReference type="EMBL" id="JAQIOY010000001">
    <property type="protein sequence ID" value="MDA7423207.1"/>
    <property type="molecule type" value="Genomic_DNA"/>
</dbReference>
<dbReference type="InterPro" id="IPR029058">
    <property type="entry name" value="AB_hydrolase_fold"/>
</dbReference>
<feature type="domain" description="AB hydrolase-1" evidence="1">
    <location>
        <begin position="16"/>
        <end position="249"/>
    </location>
</feature>
<organism evidence="2 3">
    <name type="scientific">Thalassococcus lentus</name>
    <dbReference type="NCBI Taxonomy" id="1210524"/>
    <lineage>
        <taxon>Bacteria</taxon>
        <taxon>Pseudomonadati</taxon>
        <taxon>Pseudomonadota</taxon>
        <taxon>Alphaproteobacteria</taxon>
        <taxon>Rhodobacterales</taxon>
        <taxon>Roseobacteraceae</taxon>
        <taxon>Thalassococcus</taxon>
    </lineage>
</organism>
<name>A0ABT4XMP0_9RHOB</name>
<protein>
    <submittedName>
        <fullName evidence="2">Alpha/beta hydrolase</fullName>
    </submittedName>
</protein>
<evidence type="ECO:0000313" key="2">
    <source>
        <dbReference type="EMBL" id="MDA7423207.1"/>
    </source>
</evidence>
<accession>A0ABT4XMP0</accession>
<dbReference type="GO" id="GO:0016787">
    <property type="term" value="F:hydrolase activity"/>
    <property type="evidence" value="ECO:0007669"/>
    <property type="project" value="UniProtKB-KW"/>
</dbReference>
<gene>
    <name evidence="2" type="ORF">PFY00_00585</name>
</gene>
<evidence type="ECO:0000313" key="3">
    <source>
        <dbReference type="Proteomes" id="UP001210720"/>
    </source>
</evidence>
<keyword evidence="3" id="KW-1185">Reference proteome</keyword>
<dbReference type="PANTHER" id="PTHR43798:SF33">
    <property type="entry name" value="HYDROLASE, PUTATIVE (AFU_ORTHOLOGUE AFUA_2G14860)-RELATED"/>
    <property type="match status" value="1"/>
</dbReference>
<dbReference type="SUPFAM" id="SSF53474">
    <property type="entry name" value="alpha/beta-Hydrolases"/>
    <property type="match status" value="1"/>
</dbReference>
<dbReference type="Proteomes" id="UP001210720">
    <property type="component" value="Unassembled WGS sequence"/>
</dbReference>
<dbReference type="Pfam" id="PF12697">
    <property type="entry name" value="Abhydrolase_6"/>
    <property type="match status" value="1"/>
</dbReference>